<comment type="caution">
    <text evidence="5">The sequence shown here is derived from an EMBL/GenBank/DDBJ whole genome shotgun (WGS) entry which is preliminary data.</text>
</comment>
<dbReference type="InterPro" id="IPR000873">
    <property type="entry name" value="AMP-dep_synth/lig_dom"/>
</dbReference>
<evidence type="ECO:0000313" key="6">
    <source>
        <dbReference type="Proteomes" id="UP001320876"/>
    </source>
</evidence>
<keyword evidence="2" id="KW-0812">Transmembrane</keyword>
<dbReference type="Pfam" id="PF13193">
    <property type="entry name" value="AMP-binding_C"/>
    <property type="match status" value="1"/>
</dbReference>
<dbReference type="InterPro" id="IPR025110">
    <property type="entry name" value="AMP-bd_C"/>
</dbReference>
<protein>
    <submittedName>
        <fullName evidence="5">AMP-binding protein</fullName>
    </submittedName>
</protein>
<reference evidence="5 6" key="1">
    <citation type="submission" date="2022-10" db="EMBL/GenBank/DDBJ databases">
        <title>Luteolibacter arcticus strain CCTCC AB 2014275, whole genome shotgun sequencing project.</title>
        <authorList>
            <person name="Zhao G."/>
            <person name="Shen L."/>
        </authorList>
    </citation>
    <scope>NUCLEOTIDE SEQUENCE [LARGE SCALE GENOMIC DNA]</scope>
    <source>
        <strain evidence="5 6">CCTCC AB 2014275</strain>
    </source>
</reference>
<comment type="similarity">
    <text evidence="1">Belongs to the ATP-dependent AMP-binding enzyme family.</text>
</comment>
<keyword evidence="2" id="KW-0472">Membrane</keyword>
<evidence type="ECO:0000313" key="5">
    <source>
        <dbReference type="EMBL" id="MCW1924286.1"/>
    </source>
</evidence>
<dbReference type="PANTHER" id="PTHR43201:SF8">
    <property type="entry name" value="ACYL-COA SYNTHETASE FAMILY MEMBER 3"/>
    <property type="match status" value="1"/>
</dbReference>
<dbReference type="EMBL" id="JAPDDT010000007">
    <property type="protein sequence ID" value="MCW1924286.1"/>
    <property type="molecule type" value="Genomic_DNA"/>
</dbReference>
<keyword evidence="6" id="KW-1185">Reference proteome</keyword>
<gene>
    <name evidence="5" type="ORF">OKA05_17100</name>
</gene>
<dbReference type="Proteomes" id="UP001320876">
    <property type="component" value="Unassembled WGS sequence"/>
</dbReference>
<keyword evidence="2" id="KW-1133">Transmembrane helix</keyword>
<dbReference type="Gene3D" id="3.40.50.12780">
    <property type="entry name" value="N-terminal domain of ligase-like"/>
    <property type="match status" value="1"/>
</dbReference>
<dbReference type="RefSeq" id="WP_264488395.1">
    <property type="nucleotide sequence ID" value="NZ_JAPDDT010000007.1"/>
</dbReference>
<evidence type="ECO:0000259" key="4">
    <source>
        <dbReference type="Pfam" id="PF13193"/>
    </source>
</evidence>
<dbReference type="Pfam" id="PF00501">
    <property type="entry name" value="AMP-binding"/>
    <property type="match status" value="1"/>
</dbReference>
<evidence type="ECO:0000259" key="3">
    <source>
        <dbReference type="Pfam" id="PF00501"/>
    </source>
</evidence>
<organism evidence="5 6">
    <name type="scientific">Luteolibacter arcticus</name>
    <dbReference type="NCBI Taxonomy" id="1581411"/>
    <lineage>
        <taxon>Bacteria</taxon>
        <taxon>Pseudomonadati</taxon>
        <taxon>Verrucomicrobiota</taxon>
        <taxon>Verrucomicrobiia</taxon>
        <taxon>Verrucomicrobiales</taxon>
        <taxon>Verrucomicrobiaceae</taxon>
        <taxon>Luteolibacter</taxon>
    </lineage>
</organism>
<dbReference type="Gene3D" id="3.30.300.30">
    <property type="match status" value="1"/>
</dbReference>
<dbReference type="SUPFAM" id="SSF56801">
    <property type="entry name" value="Acetyl-CoA synthetase-like"/>
    <property type="match status" value="1"/>
</dbReference>
<dbReference type="InterPro" id="IPR045851">
    <property type="entry name" value="AMP-bd_C_sf"/>
</dbReference>
<proteinExistence type="inferred from homology"/>
<name>A0ABT3GL98_9BACT</name>
<dbReference type="InterPro" id="IPR042099">
    <property type="entry name" value="ANL_N_sf"/>
</dbReference>
<sequence>MNLIEEIARRHDPATLAVVSGDRRVTYGDLFRHAREIAALIPDIGRIARVGLQCPNGVSYIVLSMGVLLAGACLVPLAEELTDTERAEIAATTALDFILAADELPWHGPEESLLSSESDGTPWKLHRCAGLTPAFPEEGFQALNPAFIRFSSGTTGTSKGVVLSHETLLARITAANEGLQIGPQDRVLWMLPMAHHFAVSIVLYLHFGATTVLEHSAMREDILATAEKHTATVIYGSPFHFAMLSGDKRGFMWPSLRLAVATAAALPEVTARAFEQRFGKPLHQGLGIIEVGLSVINLDAASEKPGSLGKPMPAYEVELRDDEFHVRGPGLLDAYLVPWNPSPLDDGWFASGDLVRRDEDGHLFLMGRKKSVINVAGMKVFPEEVERVLNEHPAVTRSRVLGREHSQMGQVPVAEIIPADPSLPPKPIELQRHCKAVLSAYKVPMVFKMVDSLPLTASGKLKRVTSDG</sequence>
<dbReference type="PROSITE" id="PS00455">
    <property type="entry name" value="AMP_BINDING"/>
    <property type="match status" value="1"/>
</dbReference>
<dbReference type="PANTHER" id="PTHR43201">
    <property type="entry name" value="ACYL-COA SYNTHETASE"/>
    <property type="match status" value="1"/>
</dbReference>
<evidence type="ECO:0000256" key="1">
    <source>
        <dbReference type="ARBA" id="ARBA00006432"/>
    </source>
</evidence>
<feature type="domain" description="AMP-binding enzyme C-terminal" evidence="4">
    <location>
        <begin position="384"/>
        <end position="460"/>
    </location>
</feature>
<dbReference type="InterPro" id="IPR020845">
    <property type="entry name" value="AMP-binding_CS"/>
</dbReference>
<evidence type="ECO:0000256" key="2">
    <source>
        <dbReference type="SAM" id="Phobius"/>
    </source>
</evidence>
<feature type="domain" description="AMP-dependent synthetase/ligase" evidence="3">
    <location>
        <begin position="8"/>
        <end position="323"/>
    </location>
</feature>
<accession>A0ABT3GL98</accession>
<feature type="transmembrane region" description="Helical" evidence="2">
    <location>
        <begin position="58"/>
        <end position="78"/>
    </location>
</feature>